<dbReference type="Gene3D" id="3.30.930.10">
    <property type="entry name" value="Bira Bifunctional Protein, Domain 2"/>
    <property type="match status" value="1"/>
</dbReference>
<accession>A0A9D9DGS2</accession>
<keyword evidence="5 8" id="KW-0648">Protein biosynthesis</keyword>
<dbReference type="GO" id="GO:0140096">
    <property type="term" value="F:catalytic activity, acting on a protein"/>
    <property type="evidence" value="ECO:0007669"/>
    <property type="project" value="UniProtKB-ARBA"/>
</dbReference>
<keyword evidence="1 8" id="KW-0963">Cytoplasm</keyword>
<comment type="similarity">
    <text evidence="8">Belongs to the class-II aminoacyl-tRNA synthetase family. ProS type 3 subfamily.</text>
</comment>
<evidence type="ECO:0000256" key="4">
    <source>
        <dbReference type="ARBA" id="ARBA00022840"/>
    </source>
</evidence>
<dbReference type="InterPro" id="IPR016061">
    <property type="entry name" value="Pro-tRNA_ligase_II_C"/>
</dbReference>
<proteinExistence type="inferred from homology"/>
<dbReference type="GO" id="GO:0017101">
    <property type="term" value="C:aminoacyl-tRNA synthetase multienzyme complex"/>
    <property type="evidence" value="ECO:0007669"/>
    <property type="project" value="TreeGrafter"/>
</dbReference>
<dbReference type="CDD" id="cd00862">
    <property type="entry name" value="ProRS_anticodon_zinc"/>
    <property type="match status" value="1"/>
</dbReference>
<keyword evidence="3 8" id="KW-0547">Nucleotide-binding</keyword>
<evidence type="ECO:0000313" key="11">
    <source>
        <dbReference type="Proteomes" id="UP000823634"/>
    </source>
</evidence>
<keyword evidence="6 8" id="KW-0030">Aminoacyl-tRNA synthetase</keyword>
<dbReference type="AlphaFoldDB" id="A0A9D9DGS2"/>
<evidence type="ECO:0000259" key="9">
    <source>
        <dbReference type="PROSITE" id="PS50862"/>
    </source>
</evidence>
<evidence type="ECO:0000256" key="8">
    <source>
        <dbReference type="HAMAP-Rule" id="MF_01571"/>
    </source>
</evidence>
<dbReference type="Gene3D" id="3.40.50.800">
    <property type="entry name" value="Anticodon-binding domain"/>
    <property type="match status" value="1"/>
</dbReference>
<gene>
    <name evidence="8" type="primary">proS</name>
    <name evidence="10" type="ORF">IAC61_05270</name>
</gene>
<dbReference type="Proteomes" id="UP000823634">
    <property type="component" value="Unassembled WGS sequence"/>
</dbReference>
<dbReference type="GO" id="GO:0006433">
    <property type="term" value="P:prolyl-tRNA aminoacylation"/>
    <property type="evidence" value="ECO:0007669"/>
    <property type="project" value="UniProtKB-UniRule"/>
</dbReference>
<dbReference type="SMART" id="SM00946">
    <property type="entry name" value="ProRS-C_1"/>
    <property type="match status" value="1"/>
</dbReference>
<dbReference type="Gene3D" id="3.30.110.30">
    <property type="entry name" value="C-terminal domain of ProRS"/>
    <property type="match status" value="1"/>
</dbReference>
<dbReference type="Pfam" id="PF03129">
    <property type="entry name" value="HGTP_anticodon"/>
    <property type="match status" value="1"/>
</dbReference>
<dbReference type="PANTHER" id="PTHR43382">
    <property type="entry name" value="PROLYL-TRNA SYNTHETASE"/>
    <property type="match status" value="1"/>
</dbReference>
<dbReference type="InterPro" id="IPR017449">
    <property type="entry name" value="Pro-tRNA_synth_II"/>
</dbReference>
<evidence type="ECO:0000256" key="3">
    <source>
        <dbReference type="ARBA" id="ARBA00022741"/>
    </source>
</evidence>
<dbReference type="SUPFAM" id="SSF64586">
    <property type="entry name" value="C-terminal domain of ProRS"/>
    <property type="match status" value="1"/>
</dbReference>
<dbReference type="InterPro" id="IPR002314">
    <property type="entry name" value="aa-tRNA-synt_IIb"/>
</dbReference>
<comment type="function">
    <text evidence="8">Catalyzes the attachment of proline to tRNA(Pro) in a two-step reaction: proline is first activated by ATP to form Pro-AMP and then transferred to the acceptor end of tRNA(Pro).</text>
</comment>
<dbReference type="InterPro" id="IPR033721">
    <property type="entry name" value="ProRS_core_arch_euk"/>
</dbReference>
<comment type="domain">
    <text evidence="8">Consists of three domains: the N-terminal catalytic domain, the anticodon-binding domain and the C-terminal extension.</text>
</comment>
<dbReference type="EMBL" id="JADINA010000033">
    <property type="protein sequence ID" value="MBO8426705.1"/>
    <property type="molecule type" value="Genomic_DNA"/>
</dbReference>
<evidence type="ECO:0000256" key="1">
    <source>
        <dbReference type="ARBA" id="ARBA00022490"/>
    </source>
</evidence>
<evidence type="ECO:0000256" key="7">
    <source>
        <dbReference type="ARBA" id="ARBA00047671"/>
    </source>
</evidence>
<dbReference type="InterPro" id="IPR004154">
    <property type="entry name" value="Anticodon-bd"/>
</dbReference>
<comment type="subcellular location">
    <subcellularLocation>
        <location evidence="8">Cytoplasm</location>
    </subcellularLocation>
</comment>
<reference evidence="10" key="2">
    <citation type="journal article" date="2021" name="PeerJ">
        <title>Extensive microbial diversity within the chicken gut microbiome revealed by metagenomics and culture.</title>
        <authorList>
            <person name="Gilroy R."/>
            <person name="Ravi A."/>
            <person name="Getino M."/>
            <person name="Pursley I."/>
            <person name="Horton D.L."/>
            <person name="Alikhan N.F."/>
            <person name="Baker D."/>
            <person name="Gharbi K."/>
            <person name="Hall N."/>
            <person name="Watson M."/>
            <person name="Adriaenssens E.M."/>
            <person name="Foster-Nyarko E."/>
            <person name="Jarju S."/>
            <person name="Secka A."/>
            <person name="Antonio M."/>
            <person name="Oren A."/>
            <person name="Chaudhuri R.R."/>
            <person name="La Ragione R."/>
            <person name="Hildebrand F."/>
            <person name="Pallen M.J."/>
        </authorList>
    </citation>
    <scope>NUCLEOTIDE SEQUENCE</scope>
    <source>
        <strain evidence="10">17113</strain>
    </source>
</reference>
<name>A0A9D9DGS2_9FIRM</name>
<dbReference type="PROSITE" id="PS50862">
    <property type="entry name" value="AA_TRNA_LIGASE_II"/>
    <property type="match status" value="1"/>
</dbReference>
<reference evidence="10" key="1">
    <citation type="submission" date="2020-10" db="EMBL/GenBank/DDBJ databases">
        <authorList>
            <person name="Gilroy R."/>
        </authorList>
    </citation>
    <scope>NUCLEOTIDE SEQUENCE</scope>
    <source>
        <strain evidence="10">17113</strain>
    </source>
</reference>
<dbReference type="GO" id="GO:0004827">
    <property type="term" value="F:proline-tRNA ligase activity"/>
    <property type="evidence" value="ECO:0007669"/>
    <property type="project" value="UniProtKB-UniRule"/>
</dbReference>
<protein>
    <recommendedName>
        <fullName evidence="8">Proline--tRNA ligase</fullName>
        <ecNumber evidence="8">6.1.1.15</ecNumber>
    </recommendedName>
    <alternativeName>
        <fullName evidence="8">Prolyl-tRNA synthetase</fullName>
        <shortName evidence="8">ProRS</shortName>
    </alternativeName>
</protein>
<feature type="domain" description="Aminoacyl-transfer RNA synthetases class-II family profile" evidence="9">
    <location>
        <begin position="42"/>
        <end position="289"/>
    </location>
</feature>
<keyword evidence="4 8" id="KW-0067">ATP-binding</keyword>
<dbReference type="PRINTS" id="PR01046">
    <property type="entry name" value="TRNASYNTHPRO"/>
</dbReference>
<dbReference type="InterPro" id="IPR006195">
    <property type="entry name" value="aa-tRNA-synth_II"/>
</dbReference>
<dbReference type="Pfam" id="PF09180">
    <property type="entry name" value="ProRS-C_1"/>
    <property type="match status" value="1"/>
</dbReference>
<evidence type="ECO:0000313" key="10">
    <source>
        <dbReference type="EMBL" id="MBO8426705.1"/>
    </source>
</evidence>
<evidence type="ECO:0000256" key="6">
    <source>
        <dbReference type="ARBA" id="ARBA00023146"/>
    </source>
</evidence>
<dbReference type="InterPro" id="IPR002316">
    <property type="entry name" value="Pro-tRNA-ligase_IIa"/>
</dbReference>
<comment type="subunit">
    <text evidence="8">Homodimer.</text>
</comment>
<dbReference type="GO" id="GO:0005524">
    <property type="term" value="F:ATP binding"/>
    <property type="evidence" value="ECO:0007669"/>
    <property type="project" value="UniProtKB-UniRule"/>
</dbReference>
<dbReference type="CDD" id="cd00778">
    <property type="entry name" value="ProRS_core_arch_euk"/>
    <property type="match status" value="1"/>
</dbReference>
<sequence length="482" mass="54408">MPNDKMNGKKNDAITSRDEDFAQWYTDVCRKAELMDYSSVKGFIDYLPYSYAIWEEIQSYLNRRFKEQGSSNVYLPMIIPSSLFNKEKEHIDGFAPETLVATIGGGEKLSDPLIIRPTSEVLFSDMYKRLVSSYRDLPKIYNQWCSVVRWEKTTRPFLRGAEFLWQEGHCLFETEEQARANTLNMLGVYDDLGRDLLAIPFVKGLKTEHEKFAGAVATYTIEALMHDGKALQSGTTHYLGQGFADAFGIRFLGRNNKLEVPHQTSWGVSTRLIGAIIMVHGDDNGLVLPPRVAPIQVVIVPIRQDAEGILDKCREIEKTLSGMGIRVKLDDSDHTPGWKFAEWEMKGVPLRLELGPRDLDAGNICLTKRVNGEKRIAPIDEIEKSIPSLLDEIHMDMYNKALSHLNAHIKEAHDVEELKKILDEGGYAKMMWCGDEECELKVKEITGGGTARCIGEHESPFGETCPVCGKKADKVVYFAKAY</sequence>
<dbReference type="EC" id="6.1.1.15" evidence="8"/>
<dbReference type="SUPFAM" id="SSF52954">
    <property type="entry name" value="Class II aaRS ABD-related"/>
    <property type="match status" value="1"/>
</dbReference>
<dbReference type="GO" id="GO:0016740">
    <property type="term" value="F:transferase activity"/>
    <property type="evidence" value="ECO:0007669"/>
    <property type="project" value="UniProtKB-ARBA"/>
</dbReference>
<dbReference type="InterPro" id="IPR004499">
    <property type="entry name" value="Pro-tRNA-ligase_IIa_arc-type"/>
</dbReference>
<dbReference type="HAMAP" id="MF_01571">
    <property type="entry name" value="Pro_tRNA_synth_type3"/>
    <property type="match status" value="1"/>
</dbReference>
<keyword evidence="2 8" id="KW-0436">Ligase</keyword>
<comment type="caution">
    <text evidence="10">The sequence shown here is derived from an EMBL/GenBank/DDBJ whole genome shotgun (WGS) entry which is preliminary data.</text>
</comment>
<dbReference type="SUPFAM" id="SSF55681">
    <property type="entry name" value="Class II aaRS and biotin synthetases"/>
    <property type="match status" value="1"/>
</dbReference>
<comment type="catalytic activity">
    <reaction evidence="7 8">
        <text>tRNA(Pro) + L-proline + ATP = L-prolyl-tRNA(Pro) + AMP + diphosphate</text>
        <dbReference type="Rhea" id="RHEA:14305"/>
        <dbReference type="Rhea" id="RHEA-COMP:9700"/>
        <dbReference type="Rhea" id="RHEA-COMP:9702"/>
        <dbReference type="ChEBI" id="CHEBI:30616"/>
        <dbReference type="ChEBI" id="CHEBI:33019"/>
        <dbReference type="ChEBI" id="CHEBI:60039"/>
        <dbReference type="ChEBI" id="CHEBI:78442"/>
        <dbReference type="ChEBI" id="CHEBI:78532"/>
        <dbReference type="ChEBI" id="CHEBI:456215"/>
        <dbReference type="EC" id="6.1.1.15"/>
    </reaction>
</comment>
<dbReference type="FunFam" id="3.40.50.800:FF:000005">
    <property type="entry name" value="bifunctional glutamate/proline--tRNA ligase"/>
    <property type="match status" value="1"/>
</dbReference>
<dbReference type="InterPro" id="IPR045864">
    <property type="entry name" value="aa-tRNA-synth_II/BPL/LPL"/>
</dbReference>
<dbReference type="Pfam" id="PF00587">
    <property type="entry name" value="tRNA-synt_2b"/>
    <property type="match status" value="1"/>
</dbReference>
<dbReference type="GO" id="GO:0005737">
    <property type="term" value="C:cytoplasm"/>
    <property type="evidence" value="ECO:0007669"/>
    <property type="project" value="UniProtKB-SubCell"/>
</dbReference>
<dbReference type="PANTHER" id="PTHR43382:SF2">
    <property type="entry name" value="BIFUNCTIONAL GLUTAMATE_PROLINE--TRNA LIGASE"/>
    <property type="match status" value="1"/>
</dbReference>
<evidence type="ECO:0000256" key="5">
    <source>
        <dbReference type="ARBA" id="ARBA00022917"/>
    </source>
</evidence>
<evidence type="ECO:0000256" key="2">
    <source>
        <dbReference type="ARBA" id="ARBA00022598"/>
    </source>
</evidence>
<dbReference type="NCBIfam" id="TIGR00408">
    <property type="entry name" value="proS_fam_I"/>
    <property type="match status" value="1"/>
</dbReference>
<organism evidence="10 11">
    <name type="scientific">Candidatus Alloenteromonas pullistercoris</name>
    <dbReference type="NCBI Taxonomy" id="2840785"/>
    <lineage>
        <taxon>Bacteria</taxon>
        <taxon>Bacillati</taxon>
        <taxon>Bacillota</taxon>
        <taxon>Bacillota incertae sedis</taxon>
        <taxon>Candidatus Alloenteromonas</taxon>
    </lineage>
</organism>
<dbReference type="InterPro" id="IPR036621">
    <property type="entry name" value="Anticodon-bd_dom_sf"/>
</dbReference>